<dbReference type="Proteomes" id="UP000646911">
    <property type="component" value="Unassembled WGS sequence"/>
</dbReference>
<name>A0ABR6Z9K9_9BURK</name>
<evidence type="ECO:0000313" key="2">
    <source>
        <dbReference type="EMBL" id="MBC3907862.1"/>
    </source>
</evidence>
<dbReference type="RefSeq" id="WP_186953402.1">
    <property type="nucleotide sequence ID" value="NZ_JACOFX010000003.1"/>
</dbReference>
<organism evidence="2 3">
    <name type="scientific">Undibacterium umbellatum</name>
    <dbReference type="NCBI Taxonomy" id="2762300"/>
    <lineage>
        <taxon>Bacteria</taxon>
        <taxon>Pseudomonadati</taxon>
        <taxon>Pseudomonadota</taxon>
        <taxon>Betaproteobacteria</taxon>
        <taxon>Burkholderiales</taxon>
        <taxon>Oxalobacteraceae</taxon>
        <taxon>Undibacterium</taxon>
    </lineage>
</organism>
<dbReference type="EMBL" id="JACOFX010000003">
    <property type="protein sequence ID" value="MBC3907862.1"/>
    <property type="molecule type" value="Genomic_DNA"/>
</dbReference>
<proteinExistence type="predicted"/>
<comment type="caution">
    <text evidence="2">The sequence shown here is derived from an EMBL/GenBank/DDBJ whole genome shotgun (WGS) entry which is preliminary data.</text>
</comment>
<keyword evidence="1" id="KW-0732">Signal</keyword>
<accession>A0ABR6Z9K9</accession>
<sequence length="546" mass="60249">MKFLRLGLATFACLLFQQSQAADVTVHLKLISPEKLEVSYQLPQSCDVIPFLNHETLPKFGGEIRARWQAVDDCGTADGTTLTKTNKACSGLRFDVPAASKFYDRVSPGSFPMGEGMYVNTTSYAVSDKCGSVGYQFSAPGSIAFKGQLFQETASYDAYDGQYMAVLLLKKQISSKAGVISYFNPALGEKNIQLLQNIADQAVDFYYQALPDVGFRKPILAATVAQNDGGPSFWGDAGDVLRLALYNWPEHPNPDSDGRLRKFVWHEFAHRFQPPSAKEREQHAPYIVEGGAEYLRWTASLKTRWVSPEDAASELGTAISNCIFVAGEYSWKTLPQNLAASGSVPYDCGLALHVMGLAVRQNDGSPLQQMNDYYRAFETGNTNSFEQAIECGKKKECTPQWLPKLMGEQPMSTVWPEFLASTQLAKPAPLPTTQYAKIQRMAFATLMEEDCNRNISFYTEKDAFVVGEIKGCGLFKSGMSVHEMDGKKIFGSSLLVDDMVRACKASGKVSLGLKNGESIAVPCKGAFKLPQFYAVDMKRLMQKLDL</sequence>
<gene>
    <name evidence="2" type="ORF">H8L47_09815</name>
</gene>
<reference evidence="2 3" key="1">
    <citation type="submission" date="2020-08" db="EMBL/GenBank/DDBJ databases">
        <title>Novel species isolated from subtropical streams in China.</title>
        <authorList>
            <person name="Lu H."/>
        </authorList>
    </citation>
    <scope>NUCLEOTIDE SEQUENCE [LARGE SCALE GENOMIC DNA]</scope>
    <source>
        <strain evidence="2 3">NL8W</strain>
    </source>
</reference>
<feature type="chain" id="PRO_5045517928" description="Peptidase M61 catalytic domain-containing protein" evidence="1">
    <location>
        <begin position="22"/>
        <end position="546"/>
    </location>
</feature>
<evidence type="ECO:0000256" key="1">
    <source>
        <dbReference type="SAM" id="SignalP"/>
    </source>
</evidence>
<feature type="signal peptide" evidence="1">
    <location>
        <begin position="1"/>
        <end position="21"/>
    </location>
</feature>
<protein>
    <recommendedName>
        <fullName evidence="4">Peptidase M61 catalytic domain-containing protein</fullName>
    </recommendedName>
</protein>
<evidence type="ECO:0008006" key="4">
    <source>
        <dbReference type="Google" id="ProtNLM"/>
    </source>
</evidence>
<evidence type="ECO:0000313" key="3">
    <source>
        <dbReference type="Proteomes" id="UP000646911"/>
    </source>
</evidence>
<keyword evidence="3" id="KW-1185">Reference proteome</keyword>